<comment type="similarity">
    <text evidence="14">Belongs to the class I-like SAM-binding methyltransferase superfamily. DOT1 family.</text>
</comment>
<dbReference type="FunFam" id="3.40.50.150:FF:000033">
    <property type="entry name" value="Histone-lysine N-methyltransferase, H3 lysine-79 specific"/>
    <property type="match status" value="1"/>
</dbReference>
<feature type="compositionally biased region" description="Polar residues" evidence="16">
    <location>
        <begin position="35"/>
        <end position="44"/>
    </location>
</feature>
<evidence type="ECO:0000256" key="12">
    <source>
        <dbReference type="ARBA" id="ARBA00029821"/>
    </source>
</evidence>
<dbReference type="PIRSF" id="PIRSF017570">
    <property type="entry name" value="Histone_H3-K79_MeTrfase"/>
    <property type="match status" value="1"/>
</dbReference>
<comment type="function">
    <text evidence="14">Histone methyltransferase that specifically trimethylates histone H3 to form H3K79me3. This methylation is required for telomere silencing and for the pachytene checkpoint during the meiotic cell cycle by allowing the recruitment of RAD9 to double strand breaks. Nucleosomes are preferred as substrate compared to free histone.</text>
</comment>
<dbReference type="CDD" id="cd02440">
    <property type="entry name" value="AdoMet_MTases"/>
    <property type="match status" value="1"/>
</dbReference>
<evidence type="ECO:0000256" key="4">
    <source>
        <dbReference type="ARBA" id="ARBA00022603"/>
    </source>
</evidence>
<name>A0A1U7LWH8_NEOID</name>
<dbReference type="Proteomes" id="UP000186594">
    <property type="component" value="Unassembled WGS sequence"/>
</dbReference>
<evidence type="ECO:0000256" key="8">
    <source>
        <dbReference type="ARBA" id="ARBA00022853"/>
    </source>
</evidence>
<evidence type="ECO:0000256" key="11">
    <source>
        <dbReference type="ARBA" id="ARBA00023242"/>
    </source>
</evidence>
<dbReference type="PANTHER" id="PTHR21451:SF0">
    <property type="entry name" value="HISTONE-LYSINE N-METHYLTRANSFERASE, H3 LYSINE-79 SPECIFIC"/>
    <property type="match status" value="1"/>
</dbReference>
<feature type="region of interest" description="Disordered" evidence="16">
    <location>
        <begin position="35"/>
        <end position="66"/>
    </location>
</feature>
<evidence type="ECO:0000259" key="17">
    <source>
        <dbReference type="PROSITE" id="PS51569"/>
    </source>
</evidence>
<evidence type="ECO:0000256" key="15">
    <source>
        <dbReference type="PIRSR" id="PIRSR017570-1"/>
    </source>
</evidence>
<dbReference type="Gene3D" id="1.10.260.170">
    <property type="match status" value="1"/>
</dbReference>
<keyword evidence="19" id="KW-1185">Reference proteome</keyword>
<organism evidence="18 19">
    <name type="scientific">Neolecta irregularis (strain DAH-3)</name>
    <dbReference type="NCBI Taxonomy" id="1198029"/>
    <lineage>
        <taxon>Eukaryota</taxon>
        <taxon>Fungi</taxon>
        <taxon>Dikarya</taxon>
        <taxon>Ascomycota</taxon>
        <taxon>Taphrinomycotina</taxon>
        <taxon>Neolectales</taxon>
        <taxon>Neolectaceae</taxon>
        <taxon>Neolecta</taxon>
    </lineage>
</organism>
<dbReference type="PANTHER" id="PTHR21451">
    <property type="entry name" value="HISTONE H3 METHYLTRANSFERASE"/>
    <property type="match status" value="1"/>
</dbReference>
<evidence type="ECO:0000256" key="1">
    <source>
        <dbReference type="ARBA" id="ARBA00004123"/>
    </source>
</evidence>
<keyword evidence="6 14" id="KW-0949">S-adenosyl-L-methionine</keyword>
<evidence type="ECO:0000256" key="13">
    <source>
        <dbReference type="ARBA" id="ARBA00047770"/>
    </source>
</evidence>
<reference evidence="18 19" key="1">
    <citation type="submission" date="2016-04" db="EMBL/GenBank/DDBJ databases">
        <title>Evolutionary innovation and constraint leading to complex multicellularity in the Ascomycota.</title>
        <authorList>
            <person name="Cisse O."/>
            <person name="Nguyen A."/>
            <person name="Hewitt D.A."/>
            <person name="Jedd G."/>
            <person name="Stajich J.E."/>
        </authorList>
    </citation>
    <scope>NUCLEOTIDE SEQUENCE [LARGE SCALE GENOMIC DNA]</scope>
    <source>
        <strain evidence="18 19">DAH-3</strain>
    </source>
</reference>
<dbReference type="GO" id="GO:0000786">
    <property type="term" value="C:nucleosome"/>
    <property type="evidence" value="ECO:0007669"/>
    <property type="project" value="InterPro"/>
</dbReference>
<evidence type="ECO:0000256" key="16">
    <source>
        <dbReference type="SAM" id="MobiDB-lite"/>
    </source>
</evidence>
<keyword evidence="9 14" id="KW-0805">Transcription regulation</keyword>
<dbReference type="GO" id="GO:0032259">
    <property type="term" value="P:methylation"/>
    <property type="evidence" value="ECO:0007669"/>
    <property type="project" value="UniProtKB-KW"/>
</dbReference>
<dbReference type="EC" id="2.1.1.360" evidence="2 14"/>
<protein>
    <recommendedName>
        <fullName evidence="3 14">Histone-lysine N-methyltransferase, H3 lysine-79 specific</fullName>
        <ecNumber evidence="2 14">2.1.1.360</ecNumber>
    </recommendedName>
    <alternativeName>
        <fullName evidence="12 14">Histone H3-K79 methyltransferase</fullName>
    </alternativeName>
</protein>
<comment type="caution">
    <text evidence="18">The sequence shown here is derived from an EMBL/GenBank/DDBJ whole genome shotgun (WGS) entry which is preliminary data.</text>
</comment>
<keyword evidence="7" id="KW-0677">Repeat</keyword>
<gene>
    <name evidence="18" type="ORF">NEOLI_000050</name>
</gene>
<dbReference type="InterPro" id="IPR029063">
    <property type="entry name" value="SAM-dependent_MTases_sf"/>
</dbReference>
<feature type="binding site" evidence="15">
    <location>
        <begin position="276"/>
        <end position="279"/>
    </location>
    <ligand>
        <name>S-adenosyl-L-methionine</name>
        <dbReference type="ChEBI" id="CHEBI:59789"/>
    </ligand>
</feature>
<evidence type="ECO:0000256" key="9">
    <source>
        <dbReference type="ARBA" id="ARBA00023015"/>
    </source>
</evidence>
<keyword evidence="11 14" id="KW-0539">Nucleus</keyword>
<dbReference type="GO" id="GO:0042393">
    <property type="term" value="F:histone binding"/>
    <property type="evidence" value="ECO:0007669"/>
    <property type="project" value="InterPro"/>
</dbReference>
<dbReference type="AlphaFoldDB" id="A0A1U7LWH8"/>
<proteinExistence type="inferred from homology"/>
<dbReference type="GO" id="GO:0000077">
    <property type="term" value="P:DNA damage checkpoint signaling"/>
    <property type="evidence" value="ECO:0007669"/>
    <property type="project" value="InterPro"/>
</dbReference>
<dbReference type="EMBL" id="LXFE01000126">
    <property type="protein sequence ID" value="OLL27035.1"/>
    <property type="molecule type" value="Genomic_DNA"/>
</dbReference>
<dbReference type="GO" id="GO:0031509">
    <property type="term" value="P:subtelomeric heterochromatin formation"/>
    <property type="evidence" value="ECO:0007669"/>
    <property type="project" value="InterPro"/>
</dbReference>
<sequence>MLASKFFRNKRTGTELRDVVITKIKKPDNIKSCINSASVSTSPESRSKRKIKGAKPAPSPKSLAKRRRLAPRLIYADESDDNGQICDQPILGIDDTKIRICDVNPDSFSSALEKISVVTADHVIKAEKNKYTHFPAQQDRVSMMYPADPFIEEYPLVQPKHKDDFDPTAELIRIVEMTSLILPAEYFCEYREGVERLVRSAIRKENEKDLRAAIDKHNHIVLQLRLNGTIKQHLACGQVYLTAKMLQYLLISAYSRTVGPYVESLSNYKAWSSNVYGELLPAFLSRLFSELKLVQDSVFVDLGCGVGSCVLQAALQVGCESFGVEISPEPVKLAKNQLVEFKSRLRLFGINAGEMTIVEGDMLANEETTKAMQKADLVLVNNYAFDADLNNRLLGLFLELKDGAHIVSLKTFVPLNHTISERNLDNPASILSVEQKDFGPGSVSWSNFSGPFFISTIDRSRISRFLKERYIKIDSVIPYDLAQNRLPYEPEL</sequence>
<dbReference type="GO" id="GO:0006281">
    <property type="term" value="P:DNA repair"/>
    <property type="evidence" value="ECO:0007669"/>
    <property type="project" value="InterPro"/>
</dbReference>
<keyword evidence="8 14" id="KW-0156">Chromatin regulator</keyword>
<dbReference type="Pfam" id="PF08123">
    <property type="entry name" value="DOT1"/>
    <property type="match status" value="1"/>
</dbReference>
<evidence type="ECO:0000256" key="7">
    <source>
        <dbReference type="ARBA" id="ARBA00022737"/>
    </source>
</evidence>
<evidence type="ECO:0000256" key="2">
    <source>
        <dbReference type="ARBA" id="ARBA00012190"/>
    </source>
</evidence>
<evidence type="ECO:0000256" key="14">
    <source>
        <dbReference type="PIRNR" id="PIRNR017570"/>
    </source>
</evidence>
<dbReference type="InterPro" id="IPR025789">
    <property type="entry name" value="DOT1_dom"/>
</dbReference>
<dbReference type="GO" id="GO:0140956">
    <property type="term" value="F:histone H3K79 trimethyltransferase activity"/>
    <property type="evidence" value="ECO:0007669"/>
    <property type="project" value="UniProtKB-EC"/>
</dbReference>
<comment type="catalytic activity">
    <reaction evidence="13 14">
        <text>L-lysyl(79)-[histone H3] + 3 S-adenosyl-L-methionine = N(6),N(6),N(6)-trimethyl-L-lysyl(79)-[histone H3] + 3 S-adenosyl-L-homocysteine + 3 H(+)</text>
        <dbReference type="Rhea" id="RHEA:60328"/>
        <dbReference type="Rhea" id="RHEA-COMP:15549"/>
        <dbReference type="Rhea" id="RHEA-COMP:15552"/>
        <dbReference type="ChEBI" id="CHEBI:15378"/>
        <dbReference type="ChEBI" id="CHEBI:29969"/>
        <dbReference type="ChEBI" id="CHEBI:57856"/>
        <dbReference type="ChEBI" id="CHEBI:59789"/>
        <dbReference type="ChEBI" id="CHEBI:61961"/>
        <dbReference type="EC" id="2.1.1.360"/>
    </reaction>
</comment>
<evidence type="ECO:0000256" key="10">
    <source>
        <dbReference type="ARBA" id="ARBA00023163"/>
    </source>
</evidence>
<keyword evidence="10 14" id="KW-0804">Transcription</keyword>
<accession>A0A1U7LWH8</accession>
<dbReference type="InterPro" id="IPR021162">
    <property type="entry name" value="Dot1"/>
</dbReference>
<dbReference type="PROSITE" id="PS51569">
    <property type="entry name" value="DOT1"/>
    <property type="match status" value="1"/>
</dbReference>
<dbReference type="GO" id="GO:0005634">
    <property type="term" value="C:nucleus"/>
    <property type="evidence" value="ECO:0007669"/>
    <property type="project" value="UniProtKB-SubCell"/>
</dbReference>
<dbReference type="InterPro" id="IPR030445">
    <property type="entry name" value="H3-K79_meTrfase"/>
</dbReference>
<dbReference type="GO" id="GO:0000781">
    <property type="term" value="C:chromosome, telomeric region"/>
    <property type="evidence" value="ECO:0007669"/>
    <property type="project" value="GOC"/>
</dbReference>
<keyword evidence="4 14" id="KW-0489">Methyltransferase</keyword>
<evidence type="ECO:0000256" key="3">
    <source>
        <dbReference type="ARBA" id="ARBA00020987"/>
    </source>
</evidence>
<keyword evidence="5 14" id="KW-0808">Transferase</keyword>
<dbReference type="OrthoDB" id="443402at2759"/>
<evidence type="ECO:0000256" key="5">
    <source>
        <dbReference type="ARBA" id="ARBA00022679"/>
    </source>
</evidence>
<evidence type="ECO:0000313" key="19">
    <source>
        <dbReference type="Proteomes" id="UP000186594"/>
    </source>
</evidence>
<dbReference type="Gene3D" id="3.40.50.150">
    <property type="entry name" value="Vaccinia Virus protein VP39"/>
    <property type="match status" value="1"/>
</dbReference>
<comment type="subcellular location">
    <subcellularLocation>
        <location evidence="1 14">Nucleus</location>
    </subcellularLocation>
</comment>
<dbReference type="STRING" id="1198029.A0A1U7LWH8"/>
<feature type="binding site" evidence="15">
    <location>
        <position position="325"/>
    </location>
    <ligand>
        <name>S-adenosyl-L-methionine</name>
        <dbReference type="ChEBI" id="CHEBI:59789"/>
    </ligand>
</feature>
<evidence type="ECO:0000256" key="6">
    <source>
        <dbReference type="ARBA" id="ARBA00022691"/>
    </source>
</evidence>
<dbReference type="SUPFAM" id="SSF53335">
    <property type="entry name" value="S-adenosyl-L-methionine-dependent methyltransferases"/>
    <property type="match status" value="1"/>
</dbReference>
<evidence type="ECO:0000313" key="18">
    <source>
        <dbReference type="EMBL" id="OLL27035.1"/>
    </source>
</evidence>
<feature type="domain" description="DOT1" evidence="17">
    <location>
        <begin position="152"/>
        <end position="470"/>
    </location>
</feature>